<dbReference type="EMBL" id="PYFT01000001">
    <property type="protein sequence ID" value="PSR56726.1"/>
    <property type="molecule type" value="Genomic_DNA"/>
</dbReference>
<proteinExistence type="predicted"/>
<accession>A0A2T2YML8</accession>
<name>A0A2T2YML8_9BACT</name>
<sequence>MQINKQTKVPAGINAEKTASFPPLTRRIYSLHRHCLEIDFSSNYLLYNATAMARLFGQDPALFLRTPQIQEVIAAHLAYPKTYQVLCLNSNLPWTGLPENKIDLVLQISEGLVWVNAFLALRLATFLGSTLLECWVLETRNAIRAEVRRSKRRRTAN</sequence>
<dbReference type="RefSeq" id="WP_106932902.1">
    <property type="nucleotide sequence ID" value="NZ_PYFT01000001.1"/>
</dbReference>
<dbReference type="AlphaFoldDB" id="A0A2T2YML8"/>
<organism evidence="1 2">
    <name type="scientific">Adhaeribacter arboris</name>
    <dbReference type="NCBI Taxonomy" id="2072846"/>
    <lineage>
        <taxon>Bacteria</taxon>
        <taxon>Pseudomonadati</taxon>
        <taxon>Bacteroidota</taxon>
        <taxon>Cytophagia</taxon>
        <taxon>Cytophagales</taxon>
        <taxon>Hymenobacteraceae</taxon>
        <taxon>Adhaeribacter</taxon>
    </lineage>
</organism>
<protein>
    <submittedName>
        <fullName evidence="1">Uncharacterized protein</fullName>
    </submittedName>
</protein>
<evidence type="ECO:0000313" key="1">
    <source>
        <dbReference type="EMBL" id="PSR56726.1"/>
    </source>
</evidence>
<keyword evidence="2" id="KW-1185">Reference proteome</keyword>
<comment type="caution">
    <text evidence="1">The sequence shown here is derived from an EMBL/GenBank/DDBJ whole genome shotgun (WGS) entry which is preliminary data.</text>
</comment>
<reference evidence="1 2" key="1">
    <citation type="submission" date="2018-03" db="EMBL/GenBank/DDBJ databases">
        <title>Adhaeribacter sp. HMF7605 Genome sequencing and assembly.</title>
        <authorList>
            <person name="Kang H."/>
            <person name="Kang J."/>
            <person name="Cha I."/>
            <person name="Kim H."/>
            <person name="Joh K."/>
        </authorList>
    </citation>
    <scope>NUCLEOTIDE SEQUENCE [LARGE SCALE GENOMIC DNA]</scope>
    <source>
        <strain evidence="1 2">HMF7605</strain>
    </source>
</reference>
<dbReference type="Proteomes" id="UP000240357">
    <property type="component" value="Unassembled WGS sequence"/>
</dbReference>
<gene>
    <name evidence="1" type="ORF">AHMF7605_26140</name>
</gene>
<evidence type="ECO:0000313" key="2">
    <source>
        <dbReference type="Proteomes" id="UP000240357"/>
    </source>
</evidence>